<feature type="domain" description="Ig-like" evidence="3">
    <location>
        <begin position="163"/>
        <end position="264"/>
    </location>
</feature>
<dbReference type="InterPro" id="IPR007110">
    <property type="entry name" value="Ig-like_dom"/>
</dbReference>
<dbReference type="OrthoDB" id="190835at2759"/>
<dbReference type="CDD" id="cd00096">
    <property type="entry name" value="Ig"/>
    <property type="match status" value="1"/>
</dbReference>
<evidence type="ECO:0000259" key="3">
    <source>
        <dbReference type="PROSITE" id="PS50835"/>
    </source>
</evidence>
<dbReference type="InterPro" id="IPR003598">
    <property type="entry name" value="Ig_sub2"/>
</dbReference>
<dbReference type="InterPro" id="IPR037448">
    <property type="entry name" value="Zig-8"/>
</dbReference>
<dbReference type="PROSITE" id="PS50835">
    <property type="entry name" value="IG_LIKE"/>
    <property type="match status" value="2"/>
</dbReference>
<keyword evidence="2" id="KW-1133">Transmembrane helix</keyword>
<dbReference type="PANTHER" id="PTHR23279">
    <property type="entry name" value="DEFECTIVE PROBOSCIS EXTENSION RESPONSE DPR -RELATED"/>
    <property type="match status" value="1"/>
</dbReference>
<reference evidence="4 5" key="1">
    <citation type="submission" date="2015-12" db="EMBL/GenBank/DDBJ databases">
        <title>The genome of Folsomia candida.</title>
        <authorList>
            <person name="Faddeeva A."/>
            <person name="Derks M.F."/>
            <person name="Anvar Y."/>
            <person name="Smit S."/>
            <person name="Van Straalen N."/>
            <person name="Roelofs D."/>
        </authorList>
    </citation>
    <scope>NUCLEOTIDE SEQUENCE [LARGE SCALE GENOMIC DNA]</scope>
    <source>
        <strain evidence="4 5">VU population</strain>
        <tissue evidence="4">Whole body</tissue>
    </source>
</reference>
<keyword evidence="2" id="KW-0472">Membrane</keyword>
<accession>A0A226F2I2</accession>
<dbReference type="Proteomes" id="UP000198287">
    <property type="component" value="Unassembled WGS sequence"/>
</dbReference>
<keyword evidence="5" id="KW-1185">Reference proteome</keyword>
<dbReference type="InterPro" id="IPR036179">
    <property type="entry name" value="Ig-like_dom_sf"/>
</dbReference>
<evidence type="ECO:0000313" key="5">
    <source>
        <dbReference type="Proteomes" id="UP000198287"/>
    </source>
</evidence>
<organism evidence="4 5">
    <name type="scientific">Folsomia candida</name>
    <name type="common">Springtail</name>
    <dbReference type="NCBI Taxonomy" id="158441"/>
    <lineage>
        <taxon>Eukaryota</taxon>
        <taxon>Metazoa</taxon>
        <taxon>Ecdysozoa</taxon>
        <taxon>Arthropoda</taxon>
        <taxon>Hexapoda</taxon>
        <taxon>Collembola</taxon>
        <taxon>Entomobryomorpha</taxon>
        <taxon>Isotomoidea</taxon>
        <taxon>Isotomidae</taxon>
        <taxon>Proisotominae</taxon>
        <taxon>Folsomia</taxon>
    </lineage>
</organism>
<gene>
    <name evidence="4" type="ORF">Fcan01_02435</name>
</gene>
<dbReference type="GO" id="GO:0032589">
    <property type="term" value="C:neuron projection membrane"/>
    <property type="evidence" value="ECO:0007669"/>
    <property type="project" value="TreeGrafter"/>
</dbReference>
<evidence type="ECO:0000256" key="2">
    <source>
        <dbReference type="SAM" id="Phobius"/>
    </source>
</evidence>
<proteinExistence type="predicted"/>
<feature type="transmembrane region" description="Helical" evidence="2">
    <location>
        <begin position="288"/>
        <end position="309"/>
    </location>
</feature>
<dbReference type="Pfam" id="PF13927">
    <property type="entry name" value="Ig_3"/>
    <property type="match status" value="1"/>
</dbReference>
<dbReference type="Pfam" id="PF07686">
    <property type="entry name" value="V-set"/>
    <property type="match status" value="1"/>
</dbReference>
<feature type="region of interest" description="Disordered" evidence="1">
    <location>
        <begin position="1"/>
        <end position="22"/>
    </location>
</feature>
<dbReference type="InterPro" id="IPR013783">
    <property type="entry name" value="Ig-like_fold"/>
</dbReference>
<protein>
    <submittedName>
        <fullName evidence="4">Kin of IRRE-like protein 2</fullName>
    </submittedName>
</protein>
<dbReference type="SMART" id="SM00408">
    <property type="entry name" value="IGc2"/>
    <property type="match status" value="2"/>
</dbReference>
<evidence type="ECO:0000313" key="4">
    <source>
        <dbReference type="EMBL" id="OXA63982.1"/>
    </source>
</evidence>
<dbReference type="AlphaFoldDB" id="A0A226F2I2"/>
<dbReference type="Gene3D" id="2.60.40.10">
    <property type="entry name" value="Immunoglobulins"/>
    <property type="match status" value="2"/>
</dbReference>
<evidence type="ECO:0000256" key="1">
    <source>
        <dbReference type="SAM" id="MobiDB-lite"/>
    </source>
</evidence>
<dbReference type="STRING" id="158441.A0A226F2I2"/>
<dbReference type="GO" id="GO:0050808">
    <property type="term" value="P:synapse organization"/>
    <property type="evidence" value="ECO:0007669"/>
    <property type="project" value="TreeGrafter"/>
</dbReference>
<dbReference type="SUPFAM" id="SSF48726">
    <property type="entry name" value="Immunoglobulin"/>
    <property type="match status" value="2"/>
</dbReference>
<dbReference type="FunFam" id="2.60.40.10:FF:000129">
    <property type="entry name" value="CLUMA_CG018772, isoform A"/>
    <property type="match status" value="1"/>
</dbReference>
<dbReference type="SMART" id="SM00409">
    <property type="entry name" value="IG"/>
    <property type="match status" value="2"/>
</dbReference>
<keyword evidence="2" id="KW-0812">Transmembrane</keyword>
<comment type="caution">
    <text evidence="4">The sequence shown here is derived from an EMBL/GenBank/DDBJ whole genome shotgun (WGS) entry which is preliminary data.</text>
</comment>
<dbReference type="InterPro" id="IPR003599">
    <property type="entry name" value="Ig_sub"/>
</dbReference>
<feature type="domain" description="Ig-like" evidence="3">
    <location>
        <begin position="64"/>
        <end position="160"/>
    </location>
</feature>
<dbReference type="EMBL" id="LNIX01000001">
    <property type="protein sequence ID" value="OXA63982.1"/>
    <property type="molecule type" value="Genomic_DNA"/>
</dbReference>
<dbReference type="InterPro" id="IPR013106">
    <property type="entry name" value="Ig_V-set"/>
</dbReference>
<sequence>MKGTKRSAKQIPGGSDRIRTHKYGYAHGYSSEGYRRHPDYIHRSQRSYRNTNQISAHEENGVAPARFHNKSETFFLTENSTTVTAQIGSATYLPCAVRNLGSGVVSWIRRRDYTLLTVGMGTYSNDVRFWVEHNRAAQNWQLHVKNVQESDAGIYECQSSVYPSSSIFICLSVVEAKAEILGEPDKHVRSGSTFELVCVLRDSTEPPVYVFWFHNENMINYDVVRGVVVNSDSEKSILTIQDAKKTDSGSYRCVPSNAKPASISVHILNGEKPAAMQHGSRNDGQRPLGTSFGLLFVATVFVVTVWLNLNRNLCYLHREVDAAPPPLSDASAPPAGNLQLVHIPHEEESHPQITGKTFATSSLGLMRMVYDESDSADKVDMRLGAALRKEKFRLILSTSRVCILEISYHQNHTRNRRASSWKTRVLLANSTSNKKKAKNVADVAALSHVVVSTENRSNIINSASPSHHFLSTRRNSTITEENFPLDNFFPSLLSDFFSVPSTPPNAKLDTTTTFSSSSATSKLPFDKESLFKSPAESGVAAVGHNANALIWSR</sequence>
<dbReference type="PANTHER" id="PTHR23279:SF37">
    <property type="entry name" value="DEFECTIVE PROBOSCIS EXTENSION RESPONSE 13, ISOFORM B"/>
    <property type="match status" value="1"/>
</dbReference>
<name>A0A226F2I2_FOLCA</name>